<accession>A0A398BW24</accession>
<keyword evidence="2" id="KW-1185">Reference proteome</keyword>
<dbReference type="InterPro" id="IPR018707">
    <property type="entry name" value="LpxR"/>
</dbReference>
<evidence type="ECO:0000313" key="2">
    <source>
        <dbReference type="Proteomes" id="UP000266649"/>
    </source>
</evidence>
<dbReference type="AlphaFoldDB" id="A0A398BW24"/>
<comment type="caution">
    <text evidence="1">The sequence shown here is derived from an EMBL/GenBank/DDBJ whole genome shotgun (WGS) entry which is preliminary data.</text>
</comment>
<dbReference type="EMBL" id="QXXQ01000004">
    <property type="protein sequence ID" value="RID92130.1"/>
    <property type="molecule type" value="Genomic_DNA"/>
</dbReference>
<evidence type="ECO:0000313" key="1">
    <source>
        <dbReference type="EMBL" id="RID92130.1"/>
    </source>
</evidence>
<reference evidence="1 2" key="1">
    <citation type="submission" date="2018-09" db="EMBL/GenBank/DDBJ databases">
        <title>Gemmobacter lutimaris sp. nov., a marine bacterium isolated from tidal flat.</title>
        <authorList>
            <person name="Lee D.W."/>
            <person name="Yoo Y."/>
            <person name="Kim J.-J."/>
            <person name="Kim B.S."/>
        </authorList>
    </citation>
    <scope>NUCLEOTIDE SEQUENCE [LARGE SCALE GENOMIC DNA]</scope>
    <source>
        <strain evidence="1 2">YJ-T1-11</strain>
    </source>
</reference>
<organism evidence="1 2">
    <name type="scientific">Gemmobacter lutimaris</name>
    <dbReference type="NCBI Taxonomy" id="2306023"/>
    <lineage>
        <taxon>Bacteria</taxon>
        <taxon>Pseudomonadati</taxon>
        <taxon>Pseudomonadota</taxon>
        <taxon>Alphaproteobacteria</taxon>
        <taxon>Rhodobacterales</taxon>
        <taxon>Paracoccaceae</taxon>
        <taxon>Gemmobacter</taxon>
    </lineage>
</organism>
<sequence length="320" mass="34860">MMLLRMVQAGGPGYGQDMKQALLAAALAAFSLFGHSATAQERVTLGFARIFNNDAIGDTKDRWRTGSYSVSRFRADRWDGSLPATFGELLEVRLRAEIIAPESLTNPTPDRRYVGVIAPGIATHFDMGGFETRVGMELVITGPQTGVGRFQREIHKMFGFDRPTVLDSQIPDGFHPTLEAEIGRTFTLSDRLTVRPFVEAQAGVESFVRVGGDMVLGDFGRGGLFARDAVTGQRALGIERDVAQGFSLTLGGDVARMFDSQYLPSGGSAALADSRSRLRAGVHWQGKRAAAFYGVTWLGKEYDTQPEGQVVGSMRVNLRF</sequence>
<proteinExistence type="predicted"/>
<dbReference type="Pfam" id="PF09982">
    <property type="entry name" value="LpxR"/>
    <property type="match status" value="1"/>
</dbReference>
<name>A0A398BW24_9RHOB</name>
<gene>
    <name evidence="1" type="ORF">D2N39_09470</name>
</gene>
<dbReference type="InterPro" id="IPR037107">
    <property type="entry name" value="Put_OMP_sf"/>
</dbReference>
<dbReference type="Proteomes" id="UP000266649">
    <property type="component" value="Unassembled WGS sequence"/>
</dbReference>
<protein>
    <submittedName>
        <fullName evidence="1">DUF2219 family protein</fullName>
    </submittedName>
</protein>
<dbReference type="Gene3D" id="2.40.128.140">
    <property type="entry name" value="Outer membrane protein"/>
    <property type="match status" value="1"/>
</dbReference>